<proteinExistence type="predicted"/>
<feature type="region of interest" description="Disordered" evidence="7">
    <location>
        <begin position="270"/>
        <end position="298"/>
    </location>
</feature>
<organism evidence="11 12">
    <name type="scientific">Stegastes partitus</name>
    <name type="common">bicolor damselfish</name>
    <dbReference type="NCBI Taxonomy" id="144197"/>
    <lineage>
        <taxon>Eukaryota</taxon>
        <taxon>Metazoa</taxon>
        <taxon>Chordata</taxon>
        <taxon>Craniata</taxon>
        <taxon>Vertebrata</taxon>
        <taxon>Euteleostomi</taxon>
        <taxon>Actinopterygii</taxon>
        <taxon>Neopterygii</taxon>
        <taxon>Teleostei</taxon>
        <taxon>Neoteleostei</taxon>
        <taxon>Acanthomorphata</taxon>
        <taxon>Ovalentaria</taxon>
        <taxon>Pomacentridae</taxon>
        <taxon>Stegastes</taxon>
    </lineage>
</organism>
<accession>A0A9Y4N7G2</accession>
<dbReference type="InterPro" id="IPR013106">
    <property type="entry name" value="Ig_V-set"/>
</dbReference>
<evidence type="ECO:0000256" key="7">
    <source>
        <dbReference type="SAM" id="MobiDB-lite"/>
    </source>
</evidence>
<gene>
    <name evidence="12" type="primary">LOC103363169</name>
</gene>
<feature type="compositionally biased region" description="Polar residues" evidence="7">
    <location>
        <begin position="337"/>
        <end position="363"/>
    </location>
</feature>
<evidence type="ECO:0000256" key="9">
    <source>
        <dbReference type="SAM" id="SignalP"/>
    </source>
</evidence>
<protein>
    <submittedName>
        <fullName evidence="12">Butyrophilin subfamily 3 member A3-like isoform X1</fullName>
    </submittedName>
</protein>
<feature type="domain" description="Ig-like" evidence="10">
    <location>
        <begin position="24"/>
        <end position="132"/>
    </location>
</feature>
<feature type="compositionally biased region" description="Basic and acidic residues" evidence="7">
    <location>
        <begin position="435"/>
        <end position="451"/>
    </location>
</feature>
<sequence>MLNFSVVLVSLLFACRWLEAAVFPGSAAGIKPTKIIAIVGETVVLPCSIFLSDELPTVEWSKEGLSPNITFLYRDGCETFEMKHPDFEFRTNLLMNELKHGNISLRISNLQLSDGGKYQCVVLQKKERKVVSTLELVVGAVPEPTLSVVSDEDGGATLQCEVKHCWPSQPLITFLDEQGQEIDAEKPRTAPRSGECFNVTRRATATNSVTCRVHHSEINKTRDTKMYIPENCMKRWTQAVKTVVITMFALIAVGLVIAAVLLYMRCRRGKKQKVSEPPRSNGRYTASRAAGANRQGNQAETLTYEELLRANRELKSKIQEKDRIIRRQADELKGLKSRQNPVSQNSPSIADSTSSPDVSNLVSQPPRGTDQDSNPKPAASTTLNSPKSDKSATRSKDRNPVASRQSPPPGPPTKTSTHDSCPSLPTSSAAAPSTSEEKHRIRSRSLSEPRPRPSGAKTVRRNTTSITSSNRYTVLEDLHEDLEPLI</sequence>
<keyword evidence="6" id="KW-0393">Immunoglobulin domain</keyword>
<dbReference type="AlphaFoldDB" id="A0A9Y4N7G2"/>
<dbReference type="GO" id="GO:1903037">
    <property type="term" value="P:regulation of leukocyte cell-cell adhesion"/>
    <property type="evidence" value="ECO:0007669"/>
    <property type="project" value="UniProtKB-ARBA"/>
</dbReference>
<evidence type="ECO:0000256" key="2">
    <source>
        <dbReference type="ARBA" id="ARBA00022729"/>
    </source>
</evidence>
<feature type="region of interest" description="Disordered" evidence="7">
    <location>
        <begin position="330"/>
        <end position="472"/>
    </location>
</feature>
<dbReference type="PANTHER" id="PTHR24100">
    <property type="entry name" value="BUTYROPHILIN"/>
    <property type="match status" value="1"/>
</dbReference>
<evidence type="ECO:0000313" key="11">
    <source>
        <dbReference type="Proteomes" id="UP000694891"/>
    </source>
</evidence>
<keyword evidence="2 9" id="KW-0732">Signal</keyword>
<name>A0A9Y4N7G2_9TELE</name>
<dbReference type="GO" id="GO:0009897">
    <property type="term" value="C:external side of plasma membrane"/>
    <property type="evidence" value="ECO:0007669"/>
    <property type="project" value="TreeGrafter"/>
</dbReference>
<keyword evidence="8" id="KW-0812">Transmembrane</keyword>
<feature type="signal peptide" evidence="9">
    <location>
        <begin position="1"/>
        <end position="20"/>
    </location>
</feature>
<evidence type="ECO:0000256" key="5">
    <source>
        <dbReference type="ARBA" id="ARBA00023180"/>
    </source>
</evidence>
<keyword evidence="3 8" id="KW-0472">Membrane</keyword>
<dbReference type="PANTHER" id="PTHR24100:SF151">
    <property type="entry name" value="ICOS LIGAND"/>
    <property type="match status" value="1"/>
</dbReference>
<evidence type="ECO:0000313" key="12">
    <source>
        <dbReference type="RefSeq" id="XP_008288029.1"/>
    </source>
</evidence>
<dbReference type="InterPro" id="IPR050504">
    <property type="entry name" value="IgSF_BTN/MOG"/>
</dbReference>
<comment type="subcellular location">
    <subcellularLocation>
        <location evidence="1">Membrane</location>
    </subcellularLocation>
</comment>
<keyword evidence="5" id="KW-0325">Glycoprotein</keyword>
<dbReference type="GO" id="GO:0050852">
    <property type="term" value="P:T cell receptor signaling pathway"/>
    <property type="evidence" value="ECO:0007669"/>
    <property type="project" value="TreeGrafter"/>
</dbReference>
<reference evidence="12" key="1">
    <citation type="submission" date="2025-08" db="UniProtKB">
        <authorList>
            <consortium name="RefSeq"/>
        </authorList>
    </citation>
    <scope>IDENTIFICATION</scope>
</reference>
<dbReference type="InterPro" id="IPR013783">
    <property type="entry name" value="Ig-like_fold"/>
</dbReference>
<feature type="chain" id="PRO_5041404274" evidence="9">
    <location>
        <begin position="21"/>
        <end position="486"/>
    </location>
</feature>
<dbReference type="InterPro" id="IPR036179">
    <property type="entry name" value="Ig-like_dom_sf"/>
</dbReference>
<evidence type="ECO:0000256" key="4">
    <source>
        <dbReference type="ARBA" id="ARBA00023157"/>
    </source>
</evidence>
<feature type="compositionally biased region" description="Polar residues" evidence="7">
    <location>
        <begin position="461"/>
        <end position="472"/>
    </location>
</feature>
<dbReference type="GeneID" id="103363169"/>
<dbReference type="SMART" id="SM00409">
    <property type="entry name" value="IG"/>
    <property type="match status" value="1"/>
</dbReference>
<evidence type="ECO:0000256" key="6">
    <source>
        <dbReference type="ARBA" id="ARBA00023319"/>
    </source>
</evidence>
<dbReference type="Gene3D" id="2.60.40.10">
    <property type="entry name" value="Immunoglobulins"/>
    <property type="match status" value="2"/>
</dbReference>
<dbReference type="GO" id="GO:0001817">
    <property type="term" value="P:regulation of cytokine production"/>
    <property type="evidence" value="ECO:0007669"/>
    <property type="project" value="TreeGrafter"/>
</dbReference>
<feature type="transmembrane region" description="Helical" evidence="8">
    <location>
        <begin position="243"/>
        <end position="263"/>
    </location>
</feature>
<dbReference type="RefSeq" id="XP_008288029.1">
    <property type="nucleotide sequence ID" value="XM_008289807.1"/>
</dbReference>
<dbReference type="SUPFAM" id="SSF48726">
    <property type="entry name" value="Immunoglobulin"/>
    <property type="match status" value="2"/>
</dbReference>
<dbReference type="GO" id="GO:0005102">
    <property type="term" value="F:signaling receptor binding"/>
    <property type="evidence" value="ECO:0007669"/>
    <property type="project" value="TreeGrafter"/>
</dbReference>
<dbReference type="PROSITE" id="PS50835">
    <property type="entry name" value="IG_LIKE"/>
    <property type="match status" value="1"/>
</dbReference>
<dbReference type="InterPro" id="IPR003599">
    <property type="entry name" value="Ig_sub"/>
</dbReference>
<feature type="compositionally biased region" description="Low complexity" evidence="7">
    <location>
        <begin position="420"/>
        <end position="434"/>
    </location>
</feature>
<evidence type="ECO:0000256" key="1">
    <source>
        <dbReference type="ARBA" id="ARBA00004370"/>
    </source>
</evidence>
<feature type="compositionally biased region" description="Basic and acidic residues" evidence="7">
    <location>
        <begin position="387"/>
        <end position="399"/>
    </location>
</feature>
<keyword evidence="11" id="KW-1185">Reference proteome</keyword>
<dbReference type="Proteomes" id="UP000694891">
    <property type="component" value="Unplaced"/>
</dbReference>
<dbReference type="GO" id="GO:0050863">
    <property type="term" value="P:regulation of T cell activation"/>
    <property type="evidence" value="ECO:0007669"/>
    <property type="project" value="UniProtKB-ARBA"/>
</dbReference>
<dbReference type="FunFam" id="2.60.40.10:FF:000142">
    <property type="entry name" value="V-set domain-containing T-cell activation inhibitor 1"/>
    <property type="match status" value="1"/>
</dbReference>
<feature type="compositionally biased region" description="Polar residues" evidence="7">
    <location>
        <begin position="371"/>
        <end position="386"/>
    </location>
</feature>
<dbReference type="SMART" id="SM00408">
    <property type="entry name" value="IGc2"/>
    <property type="match status" value="1"/>
</dbReference>
<dbReference type="Pfam" id="PF07686">
    <property type="entry name" value="V-set"/>
    <property type="match status" value="1"/>
</dbReference>
<keyword evidence="4" id="KW-1015">Disulfide bond</keyword>
<keyword evidence="8" id="KW-1133">Transmembrane helix</keyword>
<evidence type="ECO:0000259" key="10">
    <source>
        <dbReference type="PROSITE" id="PS50835"/>
    </source>
</evidence>
<dbReference type="InterPro" id="IPR007110">
    <property type="entry name" value="Ig-like_dom"/>
</dbReference>
<evidence type="ECO:0000256" key="3">
    <source>
        <dbReference type="ARBA" id="ARBA00023136"/>
    </source>
</evidence>
<evidence type="ECO:0000256" key="8">
    <source>
        <dbReference type="SAM" id="Phobius"/>
    </source>
</evidence>
<dbReference type="InterPro" id="IPR003598">
    <property type="entry name" value="Ig_sub2"/>
</dbReference>